<keyword evidence="1" id="KW-0812">Transmembrane</keyword>
<dbReference type="STRING" id="926566.Terro_2696"/>
<feature type="transmembrane region" description="Helical" evidence="1">
    <location>
        <begin position="118"/>
        <end position="136"/>
    </location>
</feature>
<evidence type="ECO:0000256" key="1">
    <source>
        <dbReference type="SAM" id="Phobius"/>
    </source>
</evidence>
<keyword evidence="1" id="KW-0472">Membrane</keyword>
<sequence>MPSQSALRKNLLAILTWVTYILGTLQVVRFYMASIPGIDLDAYLHGTAPLPFQKRYLPAIIIRYMLQIPPLVRFLLKHHIVLSPPARGCSLILSTIALGITGYLAVRLYRAVSPQGRMAAFVYPLLLLCTLLSYAVHVEQNTYLPYDLPSLAFFTGGLLCIYTRRFWPLVAVVLIGTLNRETTLFLICLFLIDAASVPEGEAITRWRDRFRLARVSWLRLLLLCVAWLVPELVLSRMFAGNDRSQNYLRVVENLHSLYPAAWPALLNICGYMLPFVLLLHPSIRPRRFGNYALVALPWFITMFAWGVLSETRIYGELVSLTTVAAILLIEQHMAHGAAGTAIVDAPKPAAVV</sequence>
<feature type="transmembrane region" description="Helical" evidence="1">
    <location>
        <begin position="88"/>
        <end position="106"/>
    </location>
</feature>
<dbReference type="eggNOG" id="ENOG50348NZ">
    <property type="taxonomic scope" value="Bacteria"/>
</dbReference>
<reference evidence="2 3" key="1">
    <citation type="submission" date="2012-06" db="EMBL/GenBank/DDBJ databases">
        <title>Complete genome of Terriglobus roseus DSM 18391.</title>
        <authorList>
            <consortium name="US DOE Joint Genome Institute (JGI-PGF)"/>
            <person name="Lucas S."/>
            <person name="Copeland A."/>
            <person name="Lapidus A."/>
            <person name="Glavina del Rio T."/>
            <person name="Dalin E."/>
            <person name="Tice H."/>
            <person name="Bruce D."/>
            <person name="Goodwin L."/>
            <person name="Pitluck S."/>
            <person name="Peters L."/>
            <person name="Mikhailova N."/>
            <person name="Munk A.C.C."/>
            <person name="Kyrpides N."/>
            <person name="Mavromatis K."/>
            <person name="Ivanova N."/>
            <person name="Brettin T."/>
            <person name="Detter J.C."/>
            <person name="Han C."/>
            <person name="Larimer F."/>
            <person name="Land M."/>
            <person name="Hauser L."/>
            <person name="Markowitz V."/>
            <person name="Cheng J.-F."/>
            <person name="Hugenholtz P."/>
            <person name="Woyke T."/>
            <person name="Wu D."/>
            <person name="Brambilla E."/>
            <person name="Klenk H.-P."/>
            <person name="Eisen J.A."/>
        </authorList>
    </citation>
    <scope>NUCLEOTIDE SEQUENCE [LARGE SCALE GENOMIC DNA]</scope>
    <source>
        <strain evidence="3">DSM 18391 / NRRL B-41598 / KBS 63</strain>
    </source>
</reference>
<feature type="transmembrane region" description="Helical" evidence="1">
    <location>
        <begin position="148"/>
        <end position="167"/>
    </location>
</feature>
<keyword evidence="3" id="KW-1185">Reference proteome</keyword>
<dbReference type="Proteomes" id="UP000006056">
    <property type="component" value="Chromosome"/>
</dbReference>
<feature type="transmembrane region" description="Helical" evidence="1">
    <location>
        <begin position="217"/>
        <end position="239"/>
    </location>
</feature>
<proteinExistence type="predicted"/>
<gene>
    <name evidence="2" type="ordered locus">Terro_2696</name>
</gene>
<dbReference type="OrthoDB" id="112983at2"/>
<protein>
    <recommendedName>
        <fullName evidence="4">Glycosyltransferase RgtA/B/C/D-like domain-containing protein</fullName>
    </recommendedName>
</protein>
<dbReference type="HOGENOM" id="CLU_773313_0_0_0"/>
<dbReference type="RefSeq" id="WP_014786197.1">
    <property type="nucleotide sequence ID" value="NC_018014.1"/>
</dbReference>
<accession>I3ZI65</accession>
<organism evidence="2 3">
    <name type="scientific">Terriglobus roseus (strain DSM 18391 / NRRL B-41598 / KBS 63)</name>
    <dbReference type="NCBI Taxonomy" id="926566"/>
    <lineage>
        <taxon>Bacteria</taxon>
        <taxon>Pseudomonadati</taxon>
        <taxon>Acidobacteriota</taxon>
        <taxon>Terriglobia</taxon>
        <taxon>Terriglobales</taxon>
        <taxon>Acidobacteriaceae</taxon>
        <taxon>Terriglobus</taxon>
    </lineage>
</organism>
<feature type="transmembrane region" description="Helical" evidence="1">
    <location>
        <begin position="12"/>
        <end position="32"/>
    </location>
</feature>
<dbReference type="KEGG" id="trs:Terro_2696"/>
<feature type="transmembrane region" description="Helical" evidence="1">
    <location>
        <begin position="291"/>
        <end position="307"/>
    </location>
</feature>
<keyword evidence="1" id="KW-1133">Transmembrane helix</keyword>
<feature type="transmembrane region" description="Helical" evidence="1">
    <location>
        <begin position="259"/>
        <end position="279"/>
    </location>
</feature>
<name>I3ZI65_TERRK</name>
<evidence type="ECO:0000313" key="2">
    <source>
        <dbReference type="EMBL" id="AFL88933.1"/>
    </source>
</evidence>
<evidence type="ECO:0000313" key="3">
    <source>
        <dbReference type="Proteomes" id="UP000006056"/>
    </source>
</evidence>
<evidence type="ECO:0008006" key="4">
    <source>
        <dbReference type="Google" id="ProtNLM"/>
    </source>
</evidence>
<dbReference type="EMBL" id="CP003379">
    <property type="protein sequence ID" value="AFL88933.1"/>
    <property type="molecule type" value="Genomic_DNA"/>
</dbReference>
<dbReference type="AlphaFoldDB" id="I3ZI65"/>